<evidence type="ECO:0000256" key="6">
    <source>
        <dbReference type="HAMAP-Rule" id="MF_01661"/>
    </source>
</evidence>
<dbReference type="SUPFAM" id="SSF102546">
    <property type="entry name" value="RbsD-like"/>
    <property type="match status" value="1"/>
</dbReference>
<dbReference type="PANTHER" id="PTHR37831:SF1">
    <property type="entry name" value="D-RIBOSE PYRANASE"/>
    <property type="match status" value="1"/>
</dbReference>
<keyword evidence="3 6" id="KW-0963">Cytoplasm</keyword>
<dbReference type="GO" id="GO:0005829">
    <property type="term" value="C:cytosol"/>
    <property type="evidence" value="ECO:0007669"/>
    <property type="project" value="TreeGrafter"/>
</dbReference>
<dbReference type="Gene3D" id="3.40.1650.10">
    <property type="entry name" value="RbsD-like domain"/>
    <property type="match status" value="1"/>
</dbReference>
<dbReference type="EC" id="5.4.99.62" evidence="2 6"/>
<dbReference type="InterPro" id="IPR023064">
    <property type="entry name" value="D-ribose_pyranase"/>
</dbReference>
<dbReference type="Proteomes" id="UP000297565">
    <property type="component" value="Unassembled WGS sequence"/>
</dbReference>
<dbReference type="PANTHER" id="PTHR37831">
    <property type="entry name" value="D-RIBOSE PYRANASE"/>
    <property type="match status" value="1"/>
</dbReference>
<keyword evidence="4 6" id="KW-0413">Isomerase</keyword>
<comment type="similarity">
    <text evidence="6">Belongs to the RbsD / FucU family. RbsD subfamily.</text>
</comment>
<dbReference type="GO" id="GO:0062193">
    <property type="term" value="F:D-ribose pyranase activity"/>
    <property type="evidence" value="ECO:0007669"/>
    <property type="project" value="UniProtKB-EC"/>
</dbReference>
<name>A0A9Q7E7K4_HISSO</name>
<dbReference type="OrthoDB" id="9805009at2"/>
<dbReference type="EMBL" id="SNRV01000030">
    <property type="protein sequence ID" value="TEW28113.1"/>
    <property type="molecule type" value="Genomic_DNA"/>
</dbReference>
<dbReference type="GO" id="GO:0019303">
    <property type="term" value="P:D-ribose catabolic process"/>
    <property type="evidence" value="ECO:0007669"/>
    <property type="project" value="UniProtKB-UniRule"/>
</dbReference>
<comment type="subcellular location">
    <subcellularLocation>
        <location evidence="6">Cytoplasm</location>
    </subcellularLocation>
</comment>
<protein>
    <recommendedName>
        <fullName evidence="2 6">D-ribose pyranase</fullName>
        <ecNumber evidence="2 6">5.4.99.62</ecNumber>
    </recommendedName>
</protein>
<organism evidence="7 10">
    <name type="scientific">Histophilus somni</name>
    <name type="common">Haemophilus somnus</name>
    <dbReference type="NCBI Taxonomy" id="731"/>
    <lineage>
        <taxon>Bacteria</taxon>
        <taxon>Pseudomonadati</taxon>
        <taxon>Pseudomonadota</taxon>
        <taxon>Gammaproteobacteria</taxon>
        <taxon>Pasteurellales</taxon>
        <taxon>Pasteurellaceae</taxon>
        <taxon>Histophilus</taxon>
    </lineage>
</organism>
<dbReference type="HAMAP" id="MF_01661">
    <property type="entry name" value="D_rib_pyranase"/>
    <property type="match status" value="1"/>
</dbReference>
<reference evidence="7 10" key="2">
    <citation type="submission" date="2020-12" db="EMBL/GenBank/DDBJ databases">
        <title>ASc-MMNZ-VFA-070.</title>
        <authorList>
            <person name="Schryvers A."/>
            <person name="Mostafa Nazari M."/>
            <person name="Farshchi Andisi V."/>
            <person name="Timsit E."/>
            <person name="Walter Morck D."/>
        </authorList>
    </citation>
    <scope>NUCLEOTIDE SEQUENCE [LARGE SCALE GENOMIC DNA]</scope>
    <source>
        <strain evidence="7 10">ASc-MMNZ-VFA-070</strain>
    </source>
</reference>
<comment type="pathway">
    <text evidence="6">Carbohydrate metabolism; D-ribose degradation; D-ribose 5-phosphate from beta-D-ribopyranose: step 1/2.</text>
</comment>
<gene>
    <name evidence="6 7" type="primary">rbsD</name>
    <name evidence="8" type="ORF">E2R48_09080</name>
    <name evidence="7" type="ORF">JFL49_01190</name>
</gene>
<feature type="binding site" evidence="6">
    <location>
        <position position="28"/>
    </location>
    <ligand>
        <name>substrate</name>
    </ligand>
</feature>
<dbReference type="NCBIfam" id="NF008761">
    <property type="entry name" value="PRK11797.1"/>
    <property type="match status" value="1"/>
</dbReference>
<keyword evidence="5 6" id="KW-0119">Carbohydrate metabolism</keyword>
<feature type="active site" description="Proton donor" evidence="6">
    <location>
        <position position="20"/>
    </location>
</feature>
<keyword evidence="10" id="KW-1185">Reference proteome</keyword>
<evidence type="ECO:0000256" key="4">
    <source>
        <dbReference type="ARBA" id="ARBA00023235"/>
    </source>
</evidence>
<proteinExistence type="inferred from homology"/>
<feature type="binding site" evidence="6">
    <location>
        <position position="106"/>
    </location>
    <ligand>
        <name>substrate</name>
    </ligand>
</feature>
<evidence type="ECO:0000256" key="1">
    <source>
        <dbReference type="ARBA" id="ARBA00000223"/>
    </source>
</evidence>
<dbReference type="EMBL" id="CP066558">
    <property type="protein sequence ID" value="QQF82566.1"/>
    <property type="molecule type" value="Genomic_DNA"/>
</dbReference>
<dbReference type="RefSeq" id="WP_075293695.1">
    <property type="nucleotide sequence ID" value="NZ_CP018802.1"/>
</dbReference>
<evidence type="ECO:0000256" key="3">
    <source>
        <dbReference type="ARBA" id="ARBA00022490"/>
    </source>
</evidence>
<comment type="catalytic activity">
    <reaction evidence="1 6">
        <text>beta-D-ribopyranose = beta-D-ribofuranose</text>
        <dbReference type="Rhea" id="RHEA:25432"/>
        <dbReference type="ChEBI" id="CHEBI:27476"/>
        <dbReference type="ChEBI" id="CHEBI:47002"/>
        <dbReference type="EC" id="5.4.99.62"/>
    </reaction>
</comment>
<accession>A0A9Q7E7K4</accession>
<dbReference type="GO" id="GO:0048029">
    <property type="term" value="F:monosaccharide binding"/>
    <property type="evidence" value="ECO:0007669"/>
    <property type="project" value="InterPro"/>
</dbReference>
<comment type="subunit">
    <text evidence="6">Homodecamer.</text>
</comment>
<dbReference type="InterPro" id="IPR007721">
    <property type="entry name" value="RbsD_FucU"/>
</dbReference>
<evidence type="ECO:0000256" key="2">
    <source>
        <dbReference type="ARBA" id="ARBA00012862"/>
    </source>
</evidence>
<dbReference type="GO" id="GO:0016872">
    <property type="term" value="F:intramolecular lyase activity"/>
    <property type="evidence" value="ECO:0007669"/>
    <property type="project" value="UniProtKB-UniRule"/>
</dbReference>
<dbReference type="AlphaFoldDB" id="A0A9Q7E7K4"/>
<evidence type="ECO:0000256" key="5">
    <source>
        <dbReference type="ARBA" id="ARBA00023277"/>
    </source>
</evidence>
<dbReference type="Proteomes" id="UP000595373">
    <property type="component" value="Chromosome"/>
</dbReference>
<evidence type="ECO:0000313" key="7">
    <source>
        <dbReference type="EMBL" id="QQF82566.1"/>
    </source>
</evidence>
<comment type="function">
    <text evidence="6">Catalyzes the interconversion of beta-pyran and beta-furan forms of D-ribose.</text>
</comment>
<evidence type="ECO:0000313" key="8">
    <source>
        <dbReference type="EMBL" id="TEW28113.1"/>
    </source>
</evidence>
<evidence type="ECO:0000313" key="9">
    <source>
        <dbReference type="Proteomes" id="UP000297565"/>
    </source>
</evidence>
<dbReference type="InterPro" id="IPR023750">
    <property type="entry name" value="RbsD-like_sf"/>
</dbReference>
<dbReference type="Pfam" id="PF05025">
    <property type="entry name" value="RbsD_FucU"/>
    <property type="match status" value="1"/>
</dbReference>
<feature type="binding site" evidence="6">
    <location>
        <begin position="128"/>
        <end position="130"/>
    </location>
    <ligand>
        <name>substrate</name>
    </ligand>
</feature>
<reference evidence="8 9" key="1">
    <citation type="submission" date="2019-03" db="EMBL/GenBank/DDBJ databases">
        <title>Horizontal Gene Transfer Machinery in Histophilus somni.</title>
        <authorList>
            <person name="Mostafa Nazari M."/>
            <person name="Liljebjelke K."/>
        </authorList>
    </citation>
    <scope>NUCLEOTIDE SEQUENCE [LARGE SCALE GENOMIC DNA]</scope>
    <source>
        <strain evidence="8 9">UOC-EPH-KLM-04</strain>
    </source>
</reference>
<evidence type="ECO:0000313" key="10">
    <source>
        <dbReference type="Proteomes" id="UP000595373"/>
    </source>
</evidence>
<sequence>MKKTKLLNASLSHYIATLGHTDSLVICDAGLPISNQVERIDLALEAGVPAFLQTVDVVISEMFVEHAVVAKEIREKNPQIHDALLDSLRKLSEQQGNCIAVEYVEHEEFKVLSSESKAAVRTGEFSPYANIILYSGVPF</sequence>